<dbReference type="InterPro" id="IPR052022">
    <property type="entry name" value="26kDa_periplasmic_antigen"/>
</dbReference>
<dbReference type="Pfam" id="PF04402">
    <property type="entry name" value="SIMPL"/>
    <property type="match status" value="1"/>
</dbReference>
<dbReference type="EMBL" id="JASZZN010000030">
    <property type="protein sequence ID" value="MDM4019036.1"/>
    <property type="molecule type" value="Genomic_DNA"/>
</dbReference>
<dbReference type="PANTHER" id="PTHR34387:SF1">
    <property type="entry name" value="PERIPLASMIC IMMUNOGENIC PROTEIN"/>
    <property type="match status" value="1"/>
</dbReference>
<name>A0ABT7PSF0_9BACT</name>
<keyword evidence="2" id="KW-0732">Signal</keyword>
<dbReference type="PANTHER" id="PTHR34387">
    <property type="entry name" value="SLR1258 PROTEIN"/>
    <property type="match status" value="1"/>
</dbReference>
<gene>
    <name evidence="3" type="ORF">QTN89_26520</name>
</gene>
<evidence type="ECO:0000313" key="4">
    <source>
        <dbReference type="Proteomes" id="UP001239462"/>
    </source>
</evidence>
<reference evidence="3 4" key="1">
    <citation type="submission" date="2023-06" db="EMBL/GenBank/DDBJ databases">
        <title>Roseiconus lacunae JC819 isolated from Gulf of Mannar region, Tamil Nadu.</title>
        <authorList>
            <person name="Pk S."/>
            <person name="Ch S."/>
            <person name="Ch V.R."/>
        </authorList>
    </citation>
    <scope>NUCLEOTIDE SEQUENCE [LARGE SCALE GENOMIC DNA]</scope>
    <source>
        <strain evidence="3 4">JC819</strain>
    </source>
</reference>
<proteinExistence type="predicted"/>
<dbReference type="Gene3D" id="3.30.110.170">
    <property type="entry name" value="Protein of unknown function (DUF541), domain 1"/>
    <property type="match status" value="1"/>
</dbReference>
<protein>
    <submittedName>
        <fullName evidence="3">SIMPL domain-containing protein</fullName>
    </submittedName>
</protein>
<comment type="caution">
    <text evidence="3">The sequence shown here is derived from an EMBL/GenBank/DDBJ whole genome shotgun (WGS) entry which is preliminary data.</text>
</comment>
<feature type="signal peptide" evidence="2">
    <location>
        <begin position="1"/>
        <end position="34"/>
    </location>
</feature>
<evidence type="ECO:0000313" key="3">
    <source>
        <dbReference type="EMBL" id="MDM4019036.1"/>
    </source>
</evidence>
<evidence type="ECO:0000256" key="1">
    <source>
        <dbReference type="SAM" id="MobiDB-lite"/>
    </source>
</evidence>
<keyword evidence="4" id="KW-1185">Reference proteome</keyword>
<dbReference type="Gene3D" id="3.30.70.2970">
    <property type="entry name" value="Protein of unknown function (DUF541), domain 2"/>
    <property type="match status" value="1"/>
</dbReference>
<sequence length="256" mass="27437">MNKTTDSKMRLPMIAAVTFAMLTASIVNSPAAFADNHADSVRGPSITVSGTGEVSADPDLAMVNVGVVSEAKTAKEALVANNEAMRNLFAQLDKLGIDQRDRQTAHFNVSPQYDHQRPQPGRSVDPNKPRIIGYQVTNDVRVKVREISRVGEILDAVVQGGSNRINGISFSVEDDEAAMREARVKAVKDAQAKAKLLCETAGAELGNVIEIHEAGAGPSPRRPEMMMMAQARSVPVAPGEQTISASVTMTFQIKAE</sequence>
<accession>A0ABT7PSF0</accession>
<dbReference type="RefSeq" id="WP_289167070.1">
    <property type="nucleotide sequence ID" value="NZ_JASZZN010000030.1"/>
</dbReference>
<feature type="region of interest" description="Disordered" evidence="1">
    <location>
        <begin position="108"/>
        <end position="130"/>
    </location>
</feature>
<dbReference type="InterPro" id="IPR007497">
    <property type="entry name" value="SIMPL/DUF541"/>
</dbReference>
<organism evidence="3 4">
    <name type="scientific">Roseiconus lacunae</name>
    <dbReference type="NCBI Taxonomy" id="2605694"/>
    <lineage>
        <taxon>Bacteria</taxon>
        <taxon>Pseudomonadati</taxon>
        <taxon>Planctomycetota</taxon>
        <taxon>Planctomycetia</taxon>
        <taxon>Pirellulales</taxon>
        <taxon>Pirellulaceae</taxon>
        <taxon>Roseiconus</taxon>
    </lineage>
</organism>
<evidence type="ECO:0000256" key="2">
    <source>
        <dbReference type="SAM" id="SignalP"/>
    </source>
</evidence>
<dbReference type="Proteomes" id="UP001239462">
    <property type="component" value="Unassembled WGS sequence"/>
</dbReference>
<feature type="chain" id="PRO_5045605088" evidence="2">
    <location>
        <begin position="35"/>
        <end position="256"/>
    </location>
</feature>